<evidence type="ECO:0000256" key="1">
    <source>
        <dbReference type="ARBA" id="ARBA00023002"/>
    </source>
</evidence>
<gene>
    <name evidence="3" type="ORF">SAMN04489727_6444</name>
</gene>
<dbReference type="Gene3D" id="3.50.50.60">
    <property type="entry name" value="FAD/NAD(P)-binding domain"/>
    <property type="match status" value="1"/>
</dbReference>
<evidence type="ECO:0000313" key="3">
    <source>
        <dbReference type="EMBL" id="SED10767.1"/>
    </source>
</evidence>
<dbReference type="STRING" id="208445.SAMN04489727_6444"/>
<dbReference type="InterPro" id="IPR050631">
    <property type="entry name" value="PheA/TfdB_FAD_monoxygenase"/>
</dbReference>
<accession>A0A1H4XZ02</accession>
<organism evidence="3 4">
    <name type="scientific">Amycolatopsis tolypomycina</name>
    <dbReference type="NCBI Taxonomy" id="208445"/>
    <lineage>
        <taxon>Bacteria</taxon>
        <taxon>Bacillati</taxon>
        <taxon>Actinomycetota</taxon>
        <taxon>Actinomycetes</taxon>
        <taxon>Pseudonocardiales</taxon>
        <taxon>Pseudonocardiaceae</taxon>
        <taxon>Amycolatopsis</taxon>
    </lineage>
</organism>
<dbReference type="Pfam" id="PF01494">
    <property type="entry name" value="FAD_binding_3"/>
    <property type="match status" value="1"/>
</dbReference>
<dbReference type="RefSeq" id="WP_091314372.1">
    <property type="nucleotide sequence ID" value="NZ_FNSO01000004.1"/>
</dbReference>
<dbReference type="PANTHER" id="PTHR43476">
    <property type="entry name" value="3-(3-HYDROXY-PHENYL)PROPIONATE/3-HYDROXYCINNAMIC ACID HYDROXYLASE"/>
    <property type="match status" value="1"/>
</dbReference>
<dbReference type="GO" id="GO:0019622">
    <property type="term" value="P:3-(3-hydroxy)phenylpropionate catabolic process"/>
    <property type="evidence" value="ECO:0007669"/>
    <property type="project" value="TreeGrafter"/>
</dbReference>
<sequence>MREEPNADVIVVGAGPVGMTAAALLAARGVSVIVLEAQAEPVAEPKAISIDDESLRTYQAAGIADRIMRIVVPGTGTVYFGHDGRRLFQASGPAPYRLGFPFKNPFAQPELEHVLRTVLAENPHVDLRFGARVVNVAQDGRGVCAVTEVAGSVRARYLIAADGGRSTVRTLLGIGMTGRSYQDNWLVVDTLEDTRTERYAMHHGCPERPHVIVPGLDGRCRYEFALHPGEAEPGPDPGFALIERLLGPHRTIRPDQVQRAVVYRFNAVNADEWRRGNVFLMGDAAHMMPPFAGQGLNSGIRDAANLCWKLAGVLGGTLSERVLSTYEAERRPHVDATIRISERLGRVVMTTSERLATGRDRIIRRMLETDDGRNYLEQMRYRPANTIAAGLVRSGDLGAGTAVAQPRAFDAATSKVRMLDEPAGHGWTTIGVDVPAAAWSDAEPVCAMTGARRLHVVVGQTLPHAMANARVLVDVDGGLVREFEPYRGRFLLIRPDRLIAASWTPGDGDDVRAWLGQWIDDKEKKCDSPATTTTTATPASAR</sequence>
<evidence type="ECO:0000313" key="4">
    <source>
        <dbReference type="Proteomes" id="UP000199622"/>
    </source>
</evidence>
<dbReference type="EMBL" id="FNSO01000004">
    <property type="protein sequence ID" value="SED10767.1"/>
    <property type="molecule type" value="Genomic_DNA"/>
</dbReference>
<dbReference type="InterPro" id="IPR036188">
    <property type="entry name" value="FAD/NAD-bd_sf"/>
</dbReference>
<name>A0A1H4XZ02_9PSEU</name>
<dbReference type="Proteomes" id="UP000199622">
    <property type="component" value="Unassembled WGS sequence"/>
</dbReference>
<feature type="domain" description="FAD-binding" evidence="2">
    <location>
        <begin position="7"/>
        <end position="339"/>
    </location>
</feature>
<dbReference type="GO" id="GO:0008688">
    <property type="term" value="F:3-(3-hydroxyphenyl)propionate hydroxylase activity"/>
    <property type="evidence" value="ECO:0007669"/>
    <property type="project" value="TreeGrafter"/>
</dbReference>
<dbReference type="PANTHER" id="PTHR43476:SF3">
    <property type="entry name" value="FAD-BINDING MONOOXYGENASE"/>
    <property type="match status" value="1"/>
</dbReference>
<keyword evidence="1" id="KW-0560">Oxidoreductase</keyword>
<dbReference type="AlphaFoldDB" id="A0A1H4XZ02"/>
<keyword evidence="4" id="KW-1185">Reference proteome</keyword>
<reference evidence="4" key="1">
    <citation type="submission" date="2016-10" db="EMBL/GenBank/DDBJ databases">
        <authorList>
            <person name="Varghese N."/>
            <person name="Submissions S."/>
        </authorList>
    </citation>
    <scope>NUCLEOTIDE SEQUENCE [LARGE SCALE GENOMIC DNA]</scope>
    <source>
        <strain evidence="4">DSM 44544</strain>
    </source>
</reference>
<proteinExistence type="predicted"/>
<dbReference type="Gene3D" id="3.30.70.2450">
    <property type="match status" value="1"/>
</dbReference>
<evidence type="ECO:0000259" key="2">
    <source>
        <dbReference type="Pfam" id="PF01494"/>
    </source>
</evidence>
<protein>
    <submittedName>
        <fullName evidence="3">3-(3-hydroxy-phenyl)propionate hydroxylase</fullName>
    </submittedName>
</protein>
<dbReference type="SUPFAM" id="SSF51905">
    <property type="entry name" value="FAD/NAD(P)-binding domain"/>
    <property type="match status" value="1"/>
</dbReference>
<dbReference type="PRINTS" id="PR00420">
    <property type="entry name" value="RNGMNOXGNASE"/>
</dbReference>
<dbReference type="GO" id="GO:0071949">
    <property type="term" value="F:FAD binding"/>
    <property type="evidence" value="ECO:0007669"/>
    <property type="project" value="InterPro"/>
</dbReference>
<dbReference type="InterPro" id="IPR002938">
    <property type="entry name" value="FAD-bd"/>
</dbReference>
<dbReference type="OrthoDB" id="8670884at2"/>